<proteinExistence type="predicted"/>
<sequence>MLGAAIVARLPRNAGPIGGEGGASPCRPLGAQGTPTTHRVPEAAHVLPGQAVELPASLAFTLLCPQEMAQPHRRDADDKLREIQPWNLGLFKKGESEWSG</sequence>
<accession>A0A1V4J7R0</accession>
<protein>
    <submittedName>
        <fullName evidence="2">Uncharacterized protein</fullName>
    </submittedName>
</protein>
<dbReference type="AlphaFoldDB" id="A0A1V4J7R0"/>
<keyword evidence="3" id="KW-1185">Reference proteome</keyword>
<organism evidence="2 3">
    <name type="scientific">Patagioenas fasciata monilis</name>
    <dbReference type="NCBI Taxonomy" id="372326"/>
    <lineage>
        <taxon>Eukaryota</taxon>
        <taxon>Metazoa</taxon>
        <taxon>Chordata</taxon>
        <taxon>Craniata</taxon>
        <taxon>Vertebrata</taxon>
        <taxon>Euteleostomi</taxon>
        <taxon>Archelosauria</taxon>
        <taxon>Archosauria</taxon>
        <taxon>Dinosauria</taxon>
        <taxon>Saurischia</taxon>
        <taxon>Theropoda</taxon>
        <taxon>Coelurosauria</taxon>
        <taxon>Aves</taxon>
        <taxon>Neognathae</taxon>
        <taxon>Neoaves</taxon>
        <taxon>Columbimorphae</taxon>
        <taxon>Columbiformes</taxon>
        <taxon>Columbidae</taxon>
        <taxon>Patagioenas</taxon>
    </lineage>
</organism>
<evidence type="ECO:0000313" key="3">
    <source>
        <dbReference type="Proteomes" id="UP000190648"/>
    </source>
</evidence>
<name>A0A1V4J7R0_PATFA</name>
<reference evidence="2 3" key="1">
    <citation type="submission" date="2016-02" db="EMBL/GenBank/DDBJ databases">
        <title>Band-tailed pigeon sequencing and assembly.</title>
        <authorList>
            <person name="Soares A.E."/>
            <person name="Novak B.J."/>
            <person name="Rice E.S."/>
            <person name="O'Connell B."/>
            <person name="Chang D."/>
            <person name="Weber S."/>
            <person name="Shapiro B."/>
        </authorList>
    </citation>
    <scope>NUCLEOTIDE SEQUENCE [LARGE SCALE GENOMIC DNA]</scope>
    <source>
        <strain evidence="2">BTP2013</strain>
        <tissue evidence="2">Blood</tissue>
    </source>
</reference>
<dbReference type="EMBL" id="LSYS01008642">
    <property type="protein sequence ID" value="OPJ68238.1"/>
    <property type="molecule type" value="Genomic_DNA"/>
</dbReference>
<gene>
    <name evidence="2" type="ORF">AV530_013737</name>
</gene>
<feature type="region of interest" description="Disordered" evidence="1">
    <location>
        <begin position="12"/>
        <end position="38"/>
    </location>
</feature>
<evidence type="ECO:0000313" key="2">
    <source>
        <dbReference type="EMBL" id="OPJ68238.1"/>
    </source>
</evidence>
<dbReference type="Proteomes" id="UP000190648">
    <property type="component" value="Unassembled WGS sequence"/>
</dbReference>
<evidence type="ECO:0000256" key="1">
    <source>
        <dbReference type="SAM" id="MobiDB-lite"/>
    </source>
</evidence>
<comment type="caution">
    <text evidence="2">The sequence shown here is derived from an EMBL/GenBank/DDBJ whole genome shotgun (WGS) entry which is preliminary data.</text>
</comment>